<protein>
    <submittedName>
        <fullName evidence="3">ArsR family transcriptional regulator</fullName>
    </submittedName>
</protein>
<comment type="caution">
    <text evidence="3">The sequence shown here is derived from an EMBL/GenBank/DDBJ whole genome shotgun (WGS) entry which is preliminary data.</text>
</comment>
<comment type="similarity">
    <text evidence="1">Belongs to the AHA1 family.</text>
</comment>
<feature type="domain" description="HTH arsR-type" evidence="2">
    <location>
        <begin position="1"/>
        <end position="88"/>
    </location>
</feature>
<gene>
    <name evidence="3" type="ORF">GCM10010326_36280</name>
</gene>
<dbReference type="InterPro" id="IPR036388">
    <property type="entry name" value="WH-like_DNA-bd_sf"/>
</dbReference>
<dbReference type="PRINTS" id="PR00778">
    <property type="entry name" value="HTHARSR"/>
</dbReference>
<dbReference type="GeneID" id="96291579"/>
<dbReference type="PANTHER" id="PTHR38600:SF1">
    <property type="entry name" value="TRANSCRIPTIONAL REGULATORY PROTEIN"/>
    <property type="match status" value="1"/>
</dbReference>
<dbReference type="Pfam" id="PF12840">
    <property type="entry name" value="HTH_20"/>
    <property type="match status" value="1"/>
</dbReference>
<dbReference type="SUPFAM" id="SSF55961">
    <property type="entry name" value="Bet v1-like"/>
    <property type="match status" value="1"/>
</dbReference>
<dbReference type="Gene3D" id="1.10.10.10">
    <property type="entry name" value="Winged helix-like DNA-binding domain superfamily/Winged helix DNA-binding domain"/>
    <property type="match status" value="1"/>
</dbReference>
<dbReference type="RefSeq" id="WP_190027578.1">
    <property type="nucleotide sequence ID" value="NZ_BMUU01000005.1"/>
</dbReference>
<dbReference type="EMBL" id="BMUU01000005">
    <property type="protein sequence ID" value="GGY38947.1"/>
    <property type="molecule type" value="Genomic_DNA"/>
</dbReference>
<dbReference type="InterPro" id="IPR023393">
    <property type="entry name" value="START-like_dom_sf"/>
</dbReference>
<accession>A0ABQ3AB00</accession>
<evidence type="ECO:0000259" key="2">
    <source>
        <dbReference type="PROSITE" id="PS50987"/>
    </source>
</evidence>
<reference evidence="4" key="1">
    <citation type="journal article" date="2019" name="Int. J. Syst. Evol. Microbiol.">
        <title>The Global Catalogue of Microorganisms (GCM) 10K type strain sequencing project: providing services to taxonomists for standard genome sequencing and annotation.</title>
        <authorList>
            <consortium name="The Broad Institute Genomics Platform"/>
            <consortium name="The Broad Institute Genome Sequencing Center for Infectious Disease"/>
            <person name="Wu L."/>
            <person name="Ma J."/>
        </authorList>
    </citation>
    <scope>NUCLEOTIDE SEQUENCE [LARGE SCALE GENOMIC DNA]</scope>
    <source>
        <strain evidence="4">JCM 4594</strain>
    </source>
</reference>
<dbReference type="InterPro" id="IPR001845">
    <property type="entry name" value="HTH_ArsR_DNA-bd_dom"/>
</dbReference>
<dbReference type="CDD" id="cd08893">
    <property type="entry name" value="SRPBCC_CalC_Aha1-like_GntR-HTH"/>
    <property type="match status" value="1"/>
</dbReference>
<dbReference type="Proteomes" id="UP000600946">
    <property type="component" value="Unassembled WGS sequence"/>
</dbReference>
<dbReference type="NCBIfam" id="NF033788">
    <property type="entry name" value="HTH_metalloreg"/>
    <property type="match status" value="1"/>
</dbReference>
<proteinExistence type="inferred from homology"/>
<dbReference type="SMART" id="SM00418">
    <property type="entry name" value="HTH_ARSR"/>
    <property type="match status" value="1"/>
</dbReference>
<dbReference type="InterPro" id="IPR011991">
    <property type="entry name" value="ArsR-like_HTH"/>
</dbReference>
<dbReference type="PROSITE" id="PS50987">
    <property type="entry name" value="HTH_ARSR_2"/>
    <property type="match status" value="1"/>
</dbReference>
<evidence type="ECO:0000313" key="4">
    <source>
        <dbReference type="Proteomes" id="UP000600946"/>
    </source>
</evidence>
<evidence type="ECO:0000313" key="3">
    <source>
        <dbReference type="EMBL" id="GGY38947.1"/>
    </source>
</evidence>
<dbReference type="SUPFAM" id="SSF46785">
    <property type="entry name" value="Winged helix' DNA-binding domain"/>
    <property type="match status" value="1"/>
</dbReference>
<dbReference type="PANTHER" id="PTHR38600">
    <property type="entry name" value="TRANSCRIPTIONAL REGULATORY PROTEIN"/>
    <property type="match status" value="1"/>
</dbReference>
<dbReference type="Gene3D" id="3.30.530.20">
    <property type="match status" value="1"/>
</dbReference>
<name>A0ABQ3AB00_9ACTN</name>
<organism evidence="3 4">
    <name type="scientific">Streptomyces xanthochromogenes</name>
    <dbReference type="NCBI Taxonomy" id="67384"/>
    <lineage>
        <taxon>Bacteria</taxon>
        <taxon>Bacillati</taxon>
        <taxon>Actinomycetota</taxon>
        <taxon>Actinomycetes</taxon>
        <taxon>Kitasatosporales</taxon>
        <taxon>Streptomycetaceae</taxon>
        <taxon>Streptomyces</taxon>
    </lineage>
</organism>
<dbReference type="Pfam" id="PF08327">
    <property type="entry name" value="AHSA1"/>
    <property type="match status" value="1"/>
</dbReference>
<dbReference type="CDD" id="cd00090">
    <property type="entry name" value="HTH_ARSR"/>
    <property type="match status" value="1"/>
</dbReference>
<dbReference type="InterPro" id="IPR036390">
    <property type="entry name" value="WH_DNA-bd_sf"/>
</dbReference>
<dbReference type="InterPro" id="IPR013538">
    <property type="entry name" value="ASHA1/2-like_C"/>
</dbReference>
<sequence>MDDVFRALADTSRRRLLDRLRRRNGQTLRELCEGLGMSRQAVSKHLAVLEAARLVTSVRSGREKLHHLDPAPIQELSERWIGQYGRGGPDTPARWKPSLEEQHPMEKPEFVYEIYIETTPERLYEALTDAEFAQRYFGGWGPMSDWRVGSPVLWKMGPEGTYEDLGQAVIEAVPGRKLAYTWHRLLPMHRQLFDSDEEFESARTEQSQVAFDILPADPASLGVKLTVTHDGFENADSEMLKGVSGGWVMILSTLKTLIERESA</sequence>
<evidence type="ECO:0000256" key="1">
    <source>
        <dbReference type="ARBA" id="ARBA00006817"/>
    </source>
</evidence>
<keyword evidence="4" id="KW-1185">Reference proteome</keyword>